<name>S9U2S1_9TRYP</name>
<feature type="domain" description="Methyltransferase TRM13" evidence="2">
    <location>
        <begin position="352"/>
        <end position="499"/>
    </location>
</feature>
<comment type="function">
    <text evidence="1">tRNA methylase which 2'-O-methylates cytidine(4) in tRNA(Pro) and tRNA(Gly)(GCC), and adenosine(4) in tRNA(His).</text>
</comment>
<evidence type="ECO:0000313" key="3">
    <source>
        <dbReference type="EMBL" id="EPY23233.1"/>
    </source>
</evidence>
<dbReference type="GO" id="GO:0106050">
    <property type="term" value="F:tRNA 2'-O-methyltransferase activity"/>
    <property type="evidence" value="ECO:0007669"/>
    <property type="project" value="UniProtKB-UniRule"/>
</dbReference>
<protein>
    <recommendedName>
        <fullName evidence="1">tRNA:m(4)X modification enzyme TRM13</fullName>
        <ecNumber evidence="1">2.1.1.225</ecNumber>
    </recommendedName>
</protein>
<keyword evidence="1" id="KW-0862">Zinc</keyword>
<dbReference type="OrthoDB" id="258806at2759"/>
<reference evidence="3 4" key="1">
    <citation type="journal article" date="2013" name="PLoS ONE">
        <title>Predicting the Proteins of Angomonas deanei, Strigomonas culicis and Their Respective Endosymbionts Reveals New Aspects of the Trypanosomatidae Family.</title>
        <authorList>
            <person name="Motta M.C."/>
            <person name="Martins A.C."/>
            <person name="de Souza S.S."/>
            <person name="Catta-Preta C.M."/>
            <person name="Silva R."/>
            <person name="Klein C.C."/>
            <person name="de Almeida L.G."/>
            <person name="de Lima Cunha O."/>
            <person name="Ciapina L.P."/>
            <person name="Brocchi M."/>
            <person name="Colabardini A.C."/>
            <person name="de Araujo Lima B."/>
            <person name="Machado C.R."/>
            <person name="de Almeida Soares C.M."/>
            <person name="Probst C.M."/>
            <person name="de Menezes C.B."/>
            <person name="Thompson C.E."/>
            <person name="Bartholomeu D.C."/>
            <person name="Gradia D.F."/>
            <person name="Pavoni D.P."/>
            <person name="Grisard E.C."/>
            <person name="Fantinatti-Garboggini F."/>
            <person name="Marchini F.K."/>
            <person name="Rodrigues-Luiz G.F."/>
            <person name="Wagner G."/>
            <person name="Goldman G.H."/>
            <person name="Fietto J.L."/>
            <person name="Elias M.C."/>
            <person name="Goldman M.H."/>
            <person name="Sagot M.F."/>
            <person name="Pereira M."/>
            <person name="Stoco P.H."/>
            <person name="de Mendonca-Neto R.P."/>
            <person name="Teixeira S.M."/>
            <person name="Maciel T.E."/>
            <person name="de Oliveira Mendes T.A."/>
            <person name="Urmenyi T.P."/>
            <person name="de Souza W."/>
            <person name="Schenkman S."/>
            <person name="de Vasconcelos A.T."/>
        </authorList>
    </citation>
    <scope>NUCLEOTIDE SEQUENCE [LARGE SCALE GENOMIC DNA]</scope>
</reference>
<gene>
    <name evidence="3" type="ORF">STCU_07809</name>
</gene>
<dbReference type="EMBL" id="ATMH01007809">
    <property type="protein sequence ID" value="EPY23233.1"/>
    <property type="molecule type" value="Genomic_DNA"/>
</dbReference>
<evidence type="ECO:0000313" key="4">
    <source>
        <dbReference type="Proteomes" id="UP000015354"/>
    </source>
</evidence>
<comment type="similarity">
    <text evidence="1">Belongs to the methyltransferase TRM13 family.</text>
</comment>
<keyword evidence="4" id="KW-1185">Reference proteome</keyword>
<accession>S9U2S1</accession>
<dbReference type="GO" id="GO:0030488">
    <property type="term" value="P:tRNA methylation"/>
    <property type="evidence" value="ECO:0007669"/>
    <property type="project" value="InterPro"/>
</dbReference>
<keyword evidence="1 3" id="KW-0489">Methyltransferase</keyword>
<dbReference type="InterPro" id="IPR007871">
    <property type="entry name" value="Methyltransferase_TRM13"/>
</dbReference>
<keyword evidence="1 3" id="KW-0808">Transferase</keyword>
<evidence type="ECO:0000259" key="2">
    <source>
        <dbReference type="Pfam" id="PF05206"/>
    </source>
</evidence>
<keyword evidence="1" id="KW-0479">Metal-binding</keyword>
<comment type="catalytic activity">
    <reaction evidence="1">
        <text>cytidine(4) in tRNA(Pro) + S-adenosyl-L-methionine = 2'-O-methylcytidine(4) in tRNA(Pro) + S-adenosyl-L-homocysteine + H(+)</text>
        <dbReference type="Rhea" id="RHEA:32767"/>
        <dbReference type="Rhea" id="RHEA-COMP:10397"/>
        <dbReference type="Rhea" id="RHEA-COMP:10398"/>
        <dbReference type="ChEBI" id="CHEBI:15378"/>
        <dbReference type="ChEBI" id="CHEBI:57856"/>
        <dbReference type="ChEBI" id="CHEBI:59789"/>
        <dbReference type="ChEBI" id="CHEBI:74495"/>
        <dbReference type="ChEBI" id="CHEBI:82748"/>
        <dbReference type="EC" id="2.1.1.225"/>
    </reaction>
</comment>
<dbReference type="InterPro" id="IPR039044">
    <property type="entry name" value="Trm13"/>
</dbReference>
<dbReference type="Proteomes" id="UP000015354">
    <property type="component" value="Unassembled WGS sequence"/>
</dbReference>
<dbReference type="PANTHER" id="PTHR12998:SF1">
    <property type="entry name" value="TRNA:M(4)X MODIFICATION ENZYME TRM13"/>
    <property type="match status" value="1"/>
</dbReference>
<dbReference type="InterPro" id="IPR029063">
    <property type="entry name" value="SAM-dependent_MTases_sf"/>
</dbReference>
<comment type="caution">
    <text evidence="3">The sequence shown here is derived from an EMBL/GenBank/DDBJ whole genome shotgun (WGS) entry which is preliminary data.</text>
</comment>
<dbReference type="EC" id="2.1.1.225" evidence="1"/>
<sequence length="503" mass="55868">MSTVESEPVPDDLHTNEASVEKRKIKGTKKGSLFVPSDDYYRCSLKQYNSVQWSLMMLAPFITRLRPCEDLFAPTDTAASGFAARVAQLLDGLVGCSDTAEYEGPLSAQHVRSLAHLAPGDIRQLFAGAVEARGHHHAAGVTPADRCCHLFPTPSEVLRTLWDATTEQRYTECLLDAHKHKIKYYRELSTEGCLCEAGLYAHEVFGPPPGVRGTALQERWAALIDQYSLYLPDRSHLHELENLPQEVAIGELLARCVADVRQRQPDFSLQCVVDVGGGNGFLAAAAAERLGCDSVVIDPFFPAHAVDCAPRPWPDTTVRVRAAVPRRRALRRSIAFFKDTEWAADVGSAPDRTAFVAKHLCGSAIDECLRHLEAQGCLPRILILAPCCFHKGTYAEYISHAYLHEVPQVFSELGYQNMTRLSDWNQSTYRDVHKAVNAGRRSACRNLFYLVPCADELAATVEALLNYGRGQWLEAHGYTVSRVEYVPRCVTPKNKCIVAVRMQ</sequence>
<dbReference type="SUPFAM" id="SSF53335">
    <property type="entry name" value="S-adenosyl-L-methionine-dependent methyltransferases"/>
    <property type="match status" value="1"/>
</dbReference>
<evidence type="ECO:0000256" key="1">
    <source>
        <dbReference type="RuleBase" id="RU367103"/>
    </source>
</evidence>
<comment type="catalytic activity">
    <reaction evidence="1">
        <text>adenosine(4) in tRNA(His) + S-adenosyl-L-methionine = 2'-O-methyladenosine(4) in tRNA(His) + S-adenosyl-L-homocysteine + H(+)</text>
        <dbReference type="Rhea" id="RHEA:43196"/>
        <dbReference type="Rhea" id="RHEA-COMP:10401"/>
        <dbReference type="Rhea" id="RHEA-COMP:10402"/>
        <dbReference type="ChEBI" id="CHEBI:15378"/>
        <dbReference type="ChEBI" id="CHEBI:57856"/>
        <dbReference type="ChEBI" id="CHEBI:59789"/>
        <dbReference type="ChEBI" id="CHEBI:74411"/>
        <dbReference type="ChEBI" id="CHEBI:74477"/>
        <dbReference type="EC" id="2.1.1.225"/>
    </reaction>
</comment>
<dbReference type="Pfam" id="PF05206">
    <property type="entry name" value="TRM13"/>
    <property type="match status" value="1"/>
</dbReference>
<dbReference type="GO" id="GO:0008270">
    <property type="term" value="F:zinc ion binding"/>
    <property type="evidence" value="ECO:0007669"/>
    <property type="project" value="UniProtKB-KW"/>
</dbReference>
<keyword evidence="1" id="KW-0819">tRNA processing</keyword>
<dbReference type="AlphaFoldDB" id="S9U2S1"/>
<comment type="catalytic activity">
    <reaction evidence="1">
        <text>cytidine(4) in tRNA(Gly)(GCC) + S-adenosyl-L-methionine = 2'-O-methylcytidine(4) in tRNA(Gly)(GCC) + S-adenosyl-L-homocysteine + H(+)</text>
        <dbReference type="Rhea" id="RHEA:43192"/>
        <dbReference type="Rhea" id="RHEA-COMP:10399"/>
        <dbReference type="Rhea" id="RHEA-COMP:10400"/>
        <dbReference type="ChEBI" id="CHEBI:15378"/>
        <dbReference type="ChEBI" id="CHEBI:57856"/>
        <dbReference type="ChEBI" id="CHEBI:59789"/>
        <dbReference type="ChEBI" id="CHEBI:74495"/>
        <dbReference type="ChEBI" id="CHEBI:82748"/>
        <dbReference type="EC" id="2.1.1.225"/>
    </reaction>
</comment>
<keyword evidence="1" id="KW-0949">S-adenosyl-L-methionine</keyword>
<keyword evidence="1" id="KW-0863">Zinc-finger</keyword>
<proteinExistence type="inferred from homology"/>
<organism evidence="3 4">
    <name type="scientific">Strigomonas culicis</name>
    <dbReference type="NCBI Taxonomy" id="28005"/>
    <lineage>
        <taxon>Eukaryota</taxon>
        <taxon>Discoba</taxon>
        <taxon>Euglenozoa</taxon>
        <taxon>Kinetoplastea</taxon>
        <taxon>Metakinetoplastina</taxon>
        <taxon>Trypanosomatida</taxon>
        <taxon>Trypanosomatidae</taxon>
        <taxon>Strigomonadinae</taxon>
        <taxon>Strigomonas</taxon>
    </lineage>
</organism>
<dbReference type="PANTHER" id="PTHR12998">
    <property type="entry name" value="TRNA:M(4)X MODIFICATION ENZYME TRM13 HOMOLOG"/>
    <property type="match status" value="1"/>
</dbReference>